<dbReference type="SUPFAM" id="SSF47113">
    <property type="entry name" value="Histone-fold"/>
    <property type="match status" value="1"/>
</dbReference>
<gene>
    <name evidence="4" type="ORF">J8273_3402</name>
</gene>
<keyword evidence="5" id="KW-1185">Reference proteome</keyword>
<feature type="compositionally biased region" description="Acidic residues" evidence="2">
    <location>
        <begin position="122"/>
        <end position="134"/>
    </location>
</feature>
<dbReference type="SMART" id="SM00427">
    <property type="entry name" value="H2B"/>
    <property type="match status" value="1"/>
</dbReference>
<dbReference type="OrthoDB" id="6017582at2759"/>
<organism evidence="4 5">
    <name type="scientific">Carpediemonas membranifera</name>
    <dbReference type="NCBI Taxonomy" id="201153"/>
    <lineage>
        <taxon>Eukaryota</taxon>
        <taxon>Metamonada</taxon>
        <taxon>Carpediemonas-like organisms</taxon>
        <taxon>Carpediemonas</taxon>
    </lineage>
</organism>
<evidence type="ECO:0000313" key="5">
    <source>
        <dbReference type="Proteomes" id="UP000717585"/>
    </source>
</evidence>
<dbReference type="InterPro" id="IPR007125">
    <property type="entry name" value="H2A/H2B/H3"/>
</dbReference>
<dbReference type="PANTHER" id="PTHR23428">
    <property type="entry name" value="HISTONE H2B"/>
    <property type="match status" value="1"/>
</dbReference>
<accession>A0A8J6B573</accession>
<comment type="caution">
    <text evidence="4">The sequence shown here is derived from an EMBL/GenBank/DDBJ whole genome shotgun (WGS) entry which is preliminary data.</text>
</comment>
<dbReference type="CDD" id="cd22910">
    <property type="entry name" value="HFD_H2B"/>
    <property type="match status" value="1"/>
</dbReference>
<dbReference type="GO" id="GO:0046982">
    <property type="term" value="F:protein heterodimerization activity"/>
    <property type="evidence" value="ECO:0007669"/>
    <property type="project" value="InterPro"/>
</dbReference>
<evidence type="ECO:0000313" key="4">
    <source>
        <dbReference type="EMBL" id="KAG9393269.1"/>
    </source>
</evidence>
<dbReference type="EMBL" id="JAHDYR010000025">
    <property type="protein sequence ID" value="KAG9393269.1"/>
    <property type="molecule type" value="Genomic_DNA"/>
</dbReference>
<evidence type="ECO:0000256" key="1">
    <source>
        <dbReference type="ARBA" id="ARBA00006846"/>
    </source>
</evidence>
<comment type="similarity">
    <text evidence="1">Belongs to the histone H2B family.</text>
</comment>
<feature type="region of interest" description="Disordered" evidence="2">
    <location>
        <begin position="106"/>
        <end position="134"/>
    </location>
</feature>
<name>A0A8J6B573_9EUKA</name>
<dbReference type="GO" id="GO:0030527">
    <property type="term" value="F:structural constituent of chromatin"/>
    <property type="evidence" value="ECO:0007669"/>
    <property type="project" value="InterPro"/>
</dbReference>
<dbReference type="AlphaFoldDB" id="A0A8J6B573"/>
<evidence type="ECO:0000259" key="3">
    <source>
        <dbReference type="Pfam" id="PF00125"/>
    </source>
</evidence>
<dbReference type="FunFam" id="1.10.20.10:FF:000043">
    <property type="entry name" value="Histone H2B"/>
    <property type="match status" value="1"/>
</dbReference>
<proteinExistence type="inferred from homology"/>
<dbReference type="Gene3D" id="1.10.20.10">
    <property type="entry name" value="Histone, subunit A"/>
    <property type="match status" value="1"/>
</dbReference>
<dbReference type="InterPro" id="IPR000558">
    <property type="entry name" value="Histone_H2B"/>
</dbReference>
<dbReference type="GO" id="GO:0005634">
    <property type="term" value="C:nucleus"/>
    <property type="evidence" value="ECO:0007669"/>
    <property type="project" value="UniProtKB-ARBA"/>
</dbReference>
<dbReference type="Pfam" id="PF00125">
    <property type="entry name" value="Histone"/>
    <property type="match status" value="1"/>
</dbReference>
<evidence type="ECO:0000256" key="2">
    <source>
        <dbReference type="SAM" id="MobiDB-lite"/>
    </source>
</evidence>
<reference evidence="4" key="1">
    <citation type="submission" date="2021-05" db="EMBL/GenBank/DDBJ databases">
        <title>A free-living protist that lacks canonical eukaryotic 1 DNA replication and segregation systems.</title>
        <authorList>
            <person name="Salas-Leiva D.E."/>
            <person name="Tromer E.C."/>
            <person name="Curtis B.A."/>
            <person name="Jerlstrom-Hultqvist J."/>
            <person name="Kolisko M."/>
            <person name="Yi Z."/>
            <person name="Salas-Leiva J.S."/>
            <person name="Gallot-Lavallee L."/>
            <person name="Kops G.J.P.L."/>
            <person name="Archibald J.M."/>
            <person name="Simpson A.G.B."/>
            <person name="Roger A.J."/>
        </authorList>
    </citation>
    <scope>NUCLEOTIDE SEQUENCE</scope>
    <source>
        <strain evidence="4">BICM</strain>
    </source>
</reference>
<feature type="compositionally biased region" description="Basic and acidic residues" evidence="2">
    <location>
        <begin position="1"/>
        <end position="12"/>
    </location>
</feature>
<feature type="region of interest" description="Disordered" evidence="2">
    <location>
        <begin position="1"/>
        <end position="25"/>
    </location>
</feature>
<dbReference type="GO" id="GO:0000786">
    <property type="term" value="C:nucleosome"/>
    <property type="evidence" value="ECO:0007669"/>
    <property type="project" value="InterPro"/>
</dbReference>
<protein>
    <submittedName>
        <fullName evidence="4">Histone H2B</fullName>
    </submittedName>
</protein>
<dbReference type="InterPro" id="IPR009072">
    <property type="entry name" value="Histone-fold"/>
</dbReference>
<feature type="domain" description="Core Histone H2A/H2B/H3" evidence="3">
    <location>
        <begin position="19"/>
        <end position="93"/>
    </location>
</feature>
<dbReference type="Proteomes" id="UP000717585">
    <property type="component" value="Unassembled WGS sequence"/>
</dbReference>
<dbReference type="GO" id="GO:0003677">
    <property type="term" value="F:DNA binding"/>
    <property type="evidence" value="ECO:0007669"/>
    <property type="project" value="InterPro"/>
</dbReference>
<dbReference type="PRINTS" id="PR00621">
    <property type="entry name" value="HISTONEH2B"/>
</dbReference>
<sequence>MADYEREEKPTVDTRQISKPNRRRRRQETFSTYIYKVLRTVHSDTGISNKAMNIMNSFMNDIFDQICEDATRLAQINKRKTLSQREVATATRLIIPGELSRHALSEGNKAVSAMNTSREADRDDADDAEGEMDE</sequence>